<gene>
    <name evidence="2" type="ORF">A3A34_00475</name>
</gene>
<keyword evidence="1" id="KW-1133">Transmembrane helix</keyword>
<dbReference type="EMBL" id="MFLU01000004">
    <property type="protein sequence ID" value="OGG76061.1"/>
    <property type="molecule type" value="Genomic_DNA"/>
</dbReference>
<feature type="transmembrane region" description="Helical" evidence="1">
    <location>
        <begin position="41"/>
        <end position="60"/>
    </location>
</feature>
<comment type="caution">
    <text evidence="2">The sequence shown here is derived from an EMBL/GenBank/DDBJ whole genome shotgun (WGS) entry which is preliminary data.</text>
</comment>
<evidence type="ECO:0000313" key="3">
    <source>
        <dbReference type="Proteomes" id="UP000178587"/>
    </source>
</evidence>
<name>A0A1F6ER08_9BACT</name>
<evidence type="ECO:0000313" key="2">
    <source>
        <dbReference type="EMBL" id="OGG76061.1"/>
    </source>
</evidence>
<keyword evidence="1" id="KW-0472">Membrane</keyword>
<protein>
    <submittedName>
        <fullName evidence="2">Uncharacterized protein</fullName>
    </submittedName>
</protein>
<accession>A0A1F6ER08</accession>
<organism evidence="2 3">
    <name type="scientific">Candidatus Kaiserbacteria bacterium RIFCSPLOWO2_01_FULL_50_24</name>
    <dbReference type="NCBI Taxonomy" id="1798507"/>
    <lineage>
        <taxon>Bacteria</taxon>
        <taxon>Candidatus Kaiseribacteriota</taxon>
    </lineage>
</organism>
<reference evidence="2 3" key="1">
    <citation type="journal article" date="2016" name="Nat. Commun.">
        <title>Thousands of microbial genomes shed light on interconnected biogeochemical processes in an aquifer system.</title>
        <authorList>
            <person name="Anantharaman K."/>
            <person name="Brown C.T."/>
            <person name="Hug L.A."/>
            <person name="Sharon I."/>
            <person name="Castelle C.J."/>
            <person name="Probst A.J."/>
            <person name="Thomas B.C."/>
            <person name="Singh A."/>
            <person name="Wilkins M.J."/>
            <person name="Karaoz U."/>
            <person name="Brodie E.L."/>
            <person name="Williams K.H."/>
            <person name="Hubbard S.S."/>
            <person name="Banfield J.F."/>
        </authorList>
    </citation>
    <scope>NUCLEOTIDE SEQUENCE [LARGE SCALE GENOMIC DNA]</scope>
</reference>
<dbReference type="AlphaFoldDB" id="A0A1F6ER08"/>
<keyword evidence="1" id="KW-0812">Transmembrane</keyword>
<feature type="transmembrane region" description="Helical" evidence="1">
    <location>
        <begin position="12"/>
        <end position="29"/>
    </location>
</feature>
<dbReference type="Proteomes" id="UP000178587">
    <property type="component" value="Unassembled WGS sequence"/>
</dbReference>
<dbReference type="STRING" id="1798507.A3A34_00475"/>
<evidence type="ECO:0000256" key="1">
    <source>
        <dbReference type="SAM" id="Phobius"/>
    </source>
</evidence>
<sequence length="71" mass="7927">MKHTFKCWLWKGLWVLSVVALVVAFYEVLAQTPVLGIAPDLYLWSALIFGVLAISVKLDCRNCAACSVRPM</sequence>
<proteinExistence type="predicted"/>